<keyword evidence="3 8" id="KW-0349">Heme</keyword>
<dbReference type="InterPro" id="IPR017972">
    <property type="entry name" value="Cyt_P450_CS"/>
</dbReference>
<dbReference type="SUPFAM" id="SSF48264">
    <property type="entry name" value="Cytochrome P450"/>
    <property type="match status" value="1"/>
</dbReference>
<evidence type="ECO:0000256" key="4">
    <source>
        <dbReference type="ARBA" id="ARBA00022723"/>
    </source>
</evidence>
<evidence type="ECO:0000256" key="8">
    <source>
        <dbReference type="RuleBase" id="RU000461"/>
    </source>
</evidence>
<evidence type="ECO:0000256" key="7">
    <source>
        <dbReference type="ARBA" id="ARBA00023033"/>
    </source>
</evidence>
<dbReference type="GO" id="GO:0016301">
    <property type="term" value="F:kinase activity"/>
    <property type="evidence" value="ECO:0007669"/>
    <property type="project" value="UniProtKB-KW"/>
</dbReference>
<dbReference type="PRINTS" id="PR00463">
    <property type="entry name" value="EP450I"/>
</dbReference>
<accession>A0ABR2Z833</accession>
<dbReference type="InterPro" id="IPR036396">
    <property type="entry name" value="Cyt_P450_sf"/>
</dbReference>
<dbReference type="InterPro" id="IPR047146">
    <property type="entry name" value="Cyt_P450_E_CYP52_fungi"/>
</dbReference>
<dbReference type="PRINTS" id="PR00385">
    <property type="entry name" value="P450"/>
</dbReference>
<dbReference type="Proteomes" id="UP001437256">
    <property type="component" value="Unassembled WGS sequence"/>
</dbReference>
<dbReference type="Pfam" id="PF00067">
    <property type="entry name" value="p450"/>
    <property type="match status" value="1"/>
</dbReference>
<organism evidence="9 10">
    <name type="scientific">Marasmius tenuissimus</name>
    <dbReference type="NCBI Taxonomy" id="585030"/>
    <lineage>
        <taxon>Eukaryota</taxon>
        <taxon>Fungi</taxon>
        <taxon>Dikarya</taxon>
        <taxon>Basidiomycota</taxon>
        <taxon>Agaricomycotina</taxon>
        <taxon>Agaricomycetes</taxon>
        <taxon>Agaricomycetidae</taxon>
        <taxon>Agaricales</taxon>
        <taxon>Marasmiineae</taxon>
        <taxon>Marasmiaceae</taxon>
        <taxon>Marasmius</taxon>
    </lineage>
</organism>
<evidence type="ECO:0000256" key="2">
    <source>
        <dbReference type="ARBA" id="ARBA00010617"/>
    </source>
</evidence>
<dbReference type="InterPro" id="IPR001128">
    <property type="entry name" value="Cyt_P450"/>
</dbReference>
<comment type="caution">
    <text evidence="9">The sequence shown here is derived from an EMBL/GenBank/DDBJ whole genome shotgun (WGS) entry which is preliminary data.</text>
</comment>
<dbReference type="CDD" id="cd11063">
    <property type="entry name" value="CYP52"/>
    <property type="match status" value="1"/>
</dbReference>
<evidence type="ECO:0000256" key="5">
    <source>
        <dbReference type="ARBA" id="ARBA00023002"/>
    </source>
</evidence>
<proteinExistence type="inferred from homology"/>
<evidence type="ECO:0000256" key="1">
    <source>
        <dbReference type="ARBA" id="ARBA00001971"/>
    </source>
</evidence>
<dbReference type="EC" id="1.14.14.1" evidence="9"/>
<dbReference type="PROSITE" id="PS00086">
    <property type="entry name" value="CYTOCHROME_P450"/>
    <property type="match status" value="1"/>
</dbReference>
<evidence type="ECO:0000313" key="9">
    <source>
        <dbReference type="EMBL" id="KAL0057505.1"/>
    </source>
</evidence>
<evidence type="ECO:0000256" key="6">
    <source>
        <dbReference type="ARBA" id="ARBA00023004"/>
    </source>
</evidence>
<keyword evidence="9" id="KW-0418">Kinase</keyword>
<name>A0ABR2Z833_9AGAR</name>
<dbReference type="PANTHER" id="PTHR24287:SF1">
    <property type="entry name" value="P450, PUTATIVE (EUROFUNG)-RELATED"/>
    <property type="match status" value="1"/>
</dbReference>
<dbReference type="PANTHER" id="PTHR24287">
    <property type="entry name" value="P450, PUTATIVE (EUROFUNG)-RELATED"/>
    <property type="match status" value="1"/>
</dbReference>
<sequence>MSVVLQPVITFVEQLWDDIKMKRDASARGAIIVPKVRQGSLSIAKDILKGFKSGYMGEVFLNWEQLYGSVYSIKIFSERRMMTSEPLHLKAILATQFNEFVKGPLLFSQWKTLLGAGVFNADGDMWKFHRNMTRPFFSKDRIRDFEIFDAHALETIRLMKGRLAAGHPVEFQDAVARFTLDSATEFLFGKNVRSLDAGLPYPKSSGIANPESFVNHPSNSFVTAFMKGQELTARRTRTGTTWPLLEFWKDEVADQRAVVNEFIKPILADVQQREKKVDGSECFLEDLVRYTQDDQVILDELVNILVAGRDTTASLLTFAIYMLTQRPDITQRLREEILKHVGPSSAPSYEDIKEMKYLRAFLNETLRLYPPVPFDARTSTAATTIPNPKAGSPPIFVPANTKVLYSVFLIHRREDLWGPDANEFDPDRFIDQRLHKYLAPNPFIFLPFNAGPRICLGQQFAYNEASFFLVRLLQSFSNFTFVDEATEEGDRPPKEWVGAKGTKGRDKVVFQSHLTMSVKGGIWVKME</sequence>
<dbReference type="Gene3D" id="1.10.630.10">
    <property type="entry name" value="Cytochrome P450"/>
    <property type="match status" value="1"/>
</dbReference>
<keyword evidence="5 8" id="KW-0560">Oxidoreductase</keyword>
<keyword evidence="10" id="KW-1185">Reference proteome</keyword>
<gene>
    <name evidence="9" type="primary">ALK2_3</name>
    <name evidence="9" type="ORF">AAF712_015854</name>
</gene>
<keyword evidence="6 8" id="KW-0408">Iron</keyword>
<comment type="cofactor">
    <cofactor evidence="1">
        <name>heme</name>
        <dbReference type="ChEBI" id="CHEBI:30413"/>
    </cofactor>
</comment>
<dbReference type="EMBL" id="JBBXMP010000512">
    <property type="protein sequence ID" value="KAL0057505.1"/>
    <property type="molecule type" value="Genomic_DNA"/>
</dbReference>
<protein>
    <submittedName>
        <fullName evidence="9">Protein kinase alk2</fullName>
        <ecNumber evidence="9">1.14.14.1</ecNumber>
    </submittedName>
</protein>
<keyword evidence="7 8" id="KW-0503">Monooxygenase</keyword>
<evidence type="ECO:0000313" key="10">
    <source>
        <dbReference type="Proteomes" id="UP001437256"/>
    </source>
</evidence>
<keyword evidence="9" id="KW-0808">Transferase</keyword>
<keyword evidence="4 8" id="KW-0479">Metal-binding</keyword>
<comment type="similarity">
    <text evidence="2 8">Belongs to the cytochrome P450 family.</text>
</comment>
<dbReference type="GO" id="GO:0016712">
    <property type="term" value="F:oxidoreductase activity, acting on paired donors, with incorporation or reduction of molecular oxygen, reduced flavin or flavoprotein as one donor, and incorporation of one atom of oxygen"/>
    <property type="evidence" value="ECO:0007669"/>
    <property type="project" value="UniProtKB-EC"/>
</dbReference>
<dbReference type="InterPro" id="IPR002401">
    <property type="entry name" value="Cyt_P450_E_grp-I"/>
</dbReference>
<reference evidence="9 10" key="1">
    <citation type="submission" date="2024-05" db="EMBL/GenBank/DDBJ databases">
        <title>A draft genome resource for the thread blight pathogen Marasmius tenuissimus strain MS-2.</title>
        <authorList>
            <person name="Yulfo-Soto G.E."/>
            <person name="Baruah I.K."/>
            <person name="Amoako-Attah I."/>
            <person name="Bukari Y."/>
            <person name="Meinhardt L.W."/>
            <person name="Bailey B.A."/>
            <person name="Cohen S.P."/>
        </authorList>
    </citation>
    <scope>NUCLEOTIDE SEQUENCE [LARGE SCALE GENOMIC DNA]</scope>
    <source>
        <strain evidence="9 10">MS-2</strain>
    </source>
</reference>
<evidence type="ECO:0000256" key="3">
    <source>
        <dbReference type="ARBA" id="ARBA00022617"/>
    </source>
</evidence>